<name>A0A229P4E3_9BACL</name>
<keyword evidence="1" id="KW-0812">Transmembrane</keyword>
<protein>
    <submittedName>
        <fullName evidence="2">Uncharacterized protein</fullName>
    </submittedName>
</protein>
<accession>A0A229P4E3</accession>
<feature type="transmembrane region" description="Helical" evidence="1">
    <location>
        <begin position="15"/>
        <end position="35"/>
    </location>
</feature>
<keyword evidence="1" id="KW-1133">Transmembrane helix</keyword>
<evidence type="ECO:0000313" key="3">
    <source>
        <dbReference type="Proteomes" id="UP000215145"/>
    </source>
</evidence>
<evidence type="ECO:0000256" key="1">
    <source>
        <dbReference type="SAM" id="Phobius"/>
    </source>
</evidence>
<proteinExistence type="predicted"/>
<keyword evidence="1" id="KW-0472">Membrane</keyword>
<keyword evidence="3" id="KW-1185">Reference proteome</keyword>
<dbReference type="Proteomes" id="UP000215145">
    <property type="component" value="Unassembled WGS sequence"/>
</dbReference>
<dbReference type="EMBL" id="NMUQ01000001">
    <property type="protein sequence ID" value="OXM16729.1"/>
    <property type="molecule type" value="Genomic_DNA"/>
</dbReference>
<sequence>MLWKRNKVMLFRNQLLLLFFPIIFIPIILVGYLSYEISLSVLQKKSIFDVSRISRLTSI</sequence>
<evidence type="ECO:0000313" key="2">
    <source>
        <dbReference type="EMBL" id="OXM16729.1"/>
    </source>
</evidence>
<organism evidence="2 3">
    <name type="scientific">Paenibacillus herberti</name>
    <dbReference type="NCBI Taxonomy" id="1619309"/>
    <lineage>
        <taxon>Bacteria</taxon>
        <taxon>Bacillati</taxon>
        <taxon>Bacillota</taxon>
        <taxon>Bacilli</taxon>
        <taxon>Bacillales</taxon>
        <taxon>Paenibacillaceae</taxon>
        <taxon>Paenibacillus</taxon>
    </lineage>
</organism>
<comment type="caution">
    <text evidence="2">The sequence shown here is derived from an EMBL/GenBank/DDBJ whole genome shotgun (WGS) entry which is preliminary data.</text>
</comment>
<gene>
    <name evidence="2" type="ORF">CGZ75_08740</name>
</gene>
<reference evidence="2 3" key="1">
    <citation type="submission" date="2017-07" db="EMBL/GenBank/DDBJ databases">
        <title>Paenibacillus herberti R33 genome sequencing and assembly.</title>
        <authorList>
            <person name="Su W."/>
        </authorList>
    </citation>
    <scope>NUCLEOTIDE SEQUENCE [LARGE SCALE GENOMIC DNA]</scope>
    <source>
        <strain evidence="2 3">R33</strain>
    </source>
</reference>
<dbReference type="AlphaFoldDB" id="A0A229P4E3"/>